<dbReference type="GO" id="GO:0005886">
    <property type="term" value="C:plasma membrane"/>
    <property type="evidence" value="ECO:0007669"/>
    <property type="project" value="UniProtKB-SubCell"/>
</dbReference>
<comment type="caution">
    <text evidence="10">The sequence shown here is derived from an EMBL/GenBank/DDBJ whole genome shotgun (WGS) entry which is preliminary data.</text>
</comment>
<feature type="transmembrane region" description="Helical" evidence="9">
    <location>
        <begin position="328"/>
        <end position="347"/>
    </location>
</feature>
<evidence type="ECO:0000256" key="4">
    <source>
        <dbReference type="ARBA" id="ARBA00022519"/>
    </source>
</evidence>
<proteinExistence type="inferred from homology"/>
<reference evidence="10 11" key="1">
    <citation type="submission" date="2016-09" db="EMBL/GenBank/DDBJ databases">
        <title>Desulfuribacillus arsenicus sp. nov., an obligately anaerobic, dissimilatory arsenic- and antimonate-reducing bacterium isolated from anoxic sediments.</title>
        <authorList>
            <person name="Abin C.A."/>
            <person name="Hollibaugh J.T."/>
        </authorList>
    </citation>
    <scope>NUCLEOTIDE SEQUENCE [LARGE SCALE GENOMIC DNA]</scope>
    <source>
        <strain evidence="10 11">MLFW-2</strain>
    </source>
</reference>
<feature type="transmembrane region" description="Helical" evidence="9">
    <location>
        <begin position="298"/>
        <end position="316"/>
    </location>
</feature>
<dbReference type="Proteomes" id="UP000095255">
    <property type="component" value="Unassembled WGS sequence"/>
</dbReference>
<dbReference type="STRING" id="1390249.BHU72_04755"/>
<feature type="transmembrane region" description="Helical" evidence="9">
    <location>
        <begin position="9"/>
        <end position="26"/>
    </location>
</feature>
<keyword evidence="3" id="KW-1003">Cell membrane</keyword>
<name>A0A1E5L5X0_9FIRM</name>
<keyword evidence="2" id="KW-0813">Transport</keyword>
<dbReference type="PANTHER" id="PTHR30574:SF1">
    <property type="entry name" value="SULPHUR TRANSPORT DOMAIN-CONTAINING PROTEIN"/>
    <property type="match status" value="1"/>
</dbReference>
<feature type="transmembrane region" description="Helical" evidence="9">
    <location>
        <begin position="104"/>
        <end position="131"/>
    </location>
</feature>
<accession>A0A1E5L5X0</accession>
<organism evidence="10 11">
    <name type="scientific">Desulfuribacillus stibiiarsenatis</name>
    <dbReference type="NCBI Taxonomy" id="1390249"/>
    <lineage>
        <taxon>Bacteria</taxon>
        <taxon>Bacillati</taxon>
        <taxon>Bacillota</taxon>
        <taxon>Desulfuribacillia</taxon>
        <taxon>Desulfuribacillales</taxon>
        <taxon>Desulfuribacillaceae</taxon>
        <taxon>Desulfuribacillus</taxon>
    </lineage>
</organism>
<feature type="transmembrane region" description="Helical" evidence="9">
    <location>
        <begin position="72"/>
        <end position="92"/>
    </location>
</feature>
<gene>
    <name evidence="10" type="ORF">BHU72_04755</name>
</gene>
<feature type="transmembrane region" description="Helical" evidence="9">
    <location>
        <begin position="235"/>
        <end position="252"/>
    </location>
</feature>
<evidence type="ECO:0000256" key="9">
    <source>
        <dbReference type="SAM" id="Phobius"/>
    </source>
</evidence>
<feature type="transmembrane region" description="Helical" evidence="9">
    <location>
        <begin position="367"/>
        <end position="385"/>
    </location>
</feature>
<dbReference type="RefSeq" id="WP_069702230.1">
    <property type="nucleotide sequence ID" value="NZ_MJAT01000022.1"/>
</dbReference>
<evidence type="ECO:0000313" key="10">
    <source>
        <dbReference type="EMBL" id="OEH85403.1"/>
    </source>
</evidence>
<dbReference type="AlphaFoldDB" id="A0A1E5L5X0"/>
<dbReference type="InterPro" id="IPR007272">
    <property type="entry name" value="Sulf_transp_TsuA/YedE"/>
</dbReference>
<dbReference type="EMBL" id="MJAT01000022">
    <property type="protein sequence ID" value="OEH85403.1"/>
    <property type="molecule type" value="Genomic_DNA"/>
</dbReference>
<evidence type="ECO:0000256" key="2">
    <source>
        <dbReference type="ARBA" id="ARBA00022448"/>
    </source>
</evidence>
<evidence type="ECO:0000256" key="5">
    <source>
        <dbReference type="ARBA" id="ARBA00022692"/>
    </source>
</evidence>
<keyword evidence="4" id="KW-0997">Cell inner membrane</keyword>
<comment type="similarity">
    <text evidence="8">Belongs to the TsuA/YedE (TC 9.B.102) family.</text>
</comment>
<dbReference type="Pfam" id="PF04143">
    <property type="entry name" value="Sulf_transp"/>
    <property type="match status" value="1"/>
</dbReference>
<comment type="subcellular location">
    <subcellularLocation>
        <location evidence="1">Cell inner membrane</location>
        <topology evidence="1">Multi-pass membrane protein</topology>
    </subcellularLocation>
</comment>
<keyword evidence="5 9" id="KW-0812">Transmembrane</keyword>
<keyword evidence="7 9" id="KW-0472">Membrane</keyword>
<evidence type="ECO:0000313" key="11">
    <source>
        <dbReference type="Proteomes" id="UP000095255"/>
    </source>
</evidence>
<protein>
    <submittedName>
        <fullName evidence="10">Uncharacterized protein</fullName>
    </submittedName>
</protein>
<feature type="transmembrane region" description="Helical" evidence="9">
    <location>
        <begin position="178"/>
        <end position="200"/>
    </location>
</feature>
<evidence type="ECO:0000256" key="1">
    <source>
        <dbReference type="ARBA" id="ARBA00004429"/>
    </source>
</evidence>
<evidence type="ECO:0000256" key="8">
    <source>
        <dbReference type="ARBA" id="ARBA00035655"/>
    </source>
</evidence>
<sequence length="391" mass="43807">MILSKQREIGFILVIVNFIGIVATIVCSNYNLAIAWSLGLCFGFVFQRSRFCTVGAIRDVFLLGNYNLAKGVLIYLSLSTTFFTILYTISLFSPLKIVAKLEPIGLMTLIGAFIFGIGMVIAGGCASGILIRMGEGLIMQWWGFLGLIVGSFLGVWLYDWHHPLNYGISYVFLPEYLGLPIAMVLQMTVLLGMLGLFYYLDYKNKMIDYPFPQSFQQTAASLSATDKILKKPWPYTWGAIILAILSSFVYLWNQFWGITNGLIHLFAGLTDRFIMDINHWTFFAKNPNQHLLFFNHPLVPLVIATVIGSFVASLLAREFRIRKTAHPRFIYSAIIGGFLMGFGARLAHGCNVSAVMTGIPTYSLHGWVFLIFMTLGVLAGIRILTKYLVVF</sequence>
<keyword evidence="6 9" id="KW-1133">Transmembrane helix</keyword>
<dbReference type="OrthoDB" id="9794165at2"/>
<keyword evidence="11" id="KW-1185">Reference proteome</keyword>
<feature type="transmembrane region" description="Helical" evidence="9">
    <location>
        <begin position="32"/>
        <end position="51"/>
    </location>
</feature>
<evidence type="ECO:0000256" key="6">
    <source>
        <dbReference type="ARBA" id="ARBA00022989"/>
    </source>
</evidence>
<feature type="transmembrane region" description="Helical" evidence="9">
    <location>
        <begin position="138"/>
        <end position="158"/>
    </location>
</feature>
<evidence type="ECO:0000256" key="3">
    <source>
        <dbReference type="ARBA" id="ARBA00022475"/>
    </source>
</evidence>
<dbReference type="PANTHER" id="PTHR30574">
    <property type="entry name" value="INNER MEMBRANE PROTEIN YEDE"/>
    <property type="match status" value="1"/>
</dbReference>
<evidence type="ECO:0000256" key="7">
    <source>
        <dbReference type="ARBA" id="ARBA00023136"/>
    </source>
</evidence>